<accession>A0A8T2TNV5</accession>
<feature type="compositionally biased region" description="Basic residues" evidence="2">
    <location>
        <begin position="155"/>
        <end position="166"/>
    </location>
</feature>
<dbReference type="Pfam" id="PF14244">
    <property type="entry name" value="Retrotran_gag_3"/>
    <property type="match status" value="1"/>
</dbReference>
<organism evidence="4 5">
    <name type="scientific">Ceratopteris richardii</name>
    <name type="common">Triangle waterfern</name>
    <dbReference type="NCBI Taxonomy" id="49495"/>
    <lineage>
        <taxon>Eukaryota</taxon>
        <taxon>Viridiplantae</taxon>
        <taxon>Streptophyta</taxon>
        <taxon>Embryophyta</taxon>
        <taxon>Tracheophyta</taxon>
        <taxon>Polypodiopsida</taxon>
        <taxon>Polypodiidae</taxon>
        <taxon>Polypodiales</taxon>
        <taxon>Pteridineae</taxon>
        <taxon>Pteridaceae</taxon>
        <taxon>Parkerioideae</taxon>
        <taxon>Ceratopteris</taxon>
    </lineage>
</organism>
<keyword evidence="1" id="KW-0479">Metal-binding</keyword>
<name>A0A8T2TNV5_CERRI</name>
<keyword evidence="5" id="KW-1185">Reference proteome</keyword>
<dbReference type="PANTHER" id="PTHR47481:SF31">
    <property type="entry name" value="OS01G0873500 PROTEIN"/>
    <property type="match status" value="1"/>
</dbReference>
<keyword evidence="1" id="KW-0863">Zinc-finger</keyword>
<dbReference type="InterPro" id="IPR029472">
    <property type="entry name" value="Copia-like_N"/>
</dbReference>
<dbReference type="OrthoDB" id="1706811at2759"/>
<protein>
    <recommendedName>
        <fullName evidence="3">CCHC-type domain-containing protein</fullName>
    </recommendedName>
</protein>
<dbReference type="EMBL" id="CM035417">
    <property type="protein sequence ID" value="KAH7423386.1"/>
    <property type="molecule type" value="Genomic_DNA"/>
</dbReference>
<reference evidence="4" key="1">
    <citation type="submission" date="2021-08" db="EMBL/GenBank/DDBJ databases">
        <title>WGS assembly of Ceratopteris richardii.</title>
        <authorList>
            <person name="Marchant D.B."/>
            <person name="Chen G."/>
            <person name="Jenkins J."/>
            <person name="Shu S."/>
            <person name="Leebens-Mack J."/>
            <person name="Grimwood J."/>
            <person name="Schmutz J."/>
            <person name="Soltis P."/>
            <person name="Soltis D."/>
            <person name="Chen Z.-H."/>
        </authorList>
    </citation>
    <scope>NUCLEOTIDE SEQUENCE</scope>
    <source>
        <strain evidence="4">Whitten #5841</strain>
        <tissue evidence="4">Leaf</tissue>
    </source>
</reference>
<sequence length="189" mass="21805">MDTTHTLLCDDTTQIIGDKLNKDNYHIWSYRMENFLMGKGLWGLVNGEDECLELPNNWNVEEQKEYKTWIEKSRKVLPWISIYDDMVSIRLNGLGPQYKSLDSSISMRGTMQDFDELVALCMTEEVKLGLNASRSERGSSHGCSNSRNVNTMGMPRHRGRSNSRGRGRSEASWNCYHCGKYGHFEKDCY</sequence>
<feature type="compositionally biased region" description="Polar residues" evidence="2">
    <location>
        <begin position="141"/>
        <end position="151"/>
    </location>
</feature>
<evidence type="ECO:0000313" key="4">
    <source>
        <dbReference type="EMBL" id="KAH7423386.1"/>
    </source>
</evidence>
<proteinExistence type="predicted"/>
<dbReference type="AlphaFoldDB" id="A0A8T2TNV5"/>
<dbReference type="GO" id="GO:0003676">
    <property type="term" value="F:nucleic acid binding"/>
    <property type="evidence" value="ECO:0007669"/>
    <property type="project" value="InterPro"/>
</dbReference>
<dbReference type="Proteomes" id="UP000825935">
    <property type="component" value="Chromosome 12"/>
</dbReference>
<evidence type="ECO:0000256" key="2">
    <source>
        <dbReference type="SAM" id="MobiDB-lite"/>
    </source>
</evidence>
<dbReference type="InterPro" id="IPR036875">
    <property type="entry name" value="Znf_CCHC_sf"/>
</dbReference>
<gene>
    <name evidence="4" type="ORF">KP509_12G052900</name>
</gene>
<dbReference type="PANTHER" id="PTHR47481">
    <property type="match status" value="1"/>
</dbReference>
<evidence type="ECO:0000259" key="3">
    <source>
        <dbReference type="PROSITE" id="PS50158"/>
    </source>
</evidence>
<keyword evidence="1" id="KW-0862">Zinc</keyword>
<dbReference type="InterPro" id="IPR001878">
    <property type="entry name" value="Znf_CCHC"/>
</dbReference>
<dbReference type="PROSITE" id="PS50158">
    <property type="entry name" value="ZF_CCHC"/>
    <property type="match status" value="1"/>
</dbReference>
<evidence type="ECO:0000256" key="1">
    <source>
        <dbReference type="PROSITE-ProRule" id="PRU00047"/>
    </source>
</evidence>
<comment type="caution">
    <text evidence="4">The sequence shown here is derived from an EMBL/GenBank/DDBJ whole genome shotgun (WGS) entry which is preliminary data.</text>
</comment>
<dbReference type="SUPFAM" id="SSF57756">
    <property type="entry name" value="Retrovirus zinc finger-like domains"/>
    <property type="match status" value="1"/>
</dbReference>
<dbReference type="GO" id="GO:0008270">
    <property type="term" value="F:zinc ion binding"/>
    <property type="evidence" value="ECO:0007669"/>
    <property type="project" value="UniProtKB-KW"/>
</dbReference>
<feature type="domain" description="CCHC-type" evidence="3">
    <location>
        <begin position="175"/>
        <end position="188"/>
    </location>
</feature>
<evidence type="ECO:0000313" key="5">
    <source>
        <dbReference type="Proteomes" id="UP000825935"/>
    </source>
</evidence>
<feature type="region of interest" description="Disordered" evidence="2">
    <location>
        <begin position="133"/>
        <end position="170"/>
    </location>
</feature>